<proteinExistence type="predicted"/>
<gene>
    <name evidence="2" type="ORF">DIURU_005362</name>
</gene>
<comment type="caution">
    <text evidence="2">The sequence shown here is derived from an EMBL/GenBank/DDBJ whole genome shotgun (WGS) entry which is preliminary data.</text>
</comment>
<organism evidence="2 3">
    <name type="scientific">Diutina rugosa</name>
    <name type="common">Yeast</name>
    <name type="synonym">Candida rugosa</name>
    <dbReference type="NCBI Taxonomy" id="5481"/>
    <lineage>
        <taxon>Eukaryota</taxon>
        <taxon>Fungi</taxon>
        <taxon>Dikarya</taxon>
        <taxon>Ascomycota</taxon>
        <taxon>Saccharomycotina</taxon>
        <taxon>Pichiomycetes</taxon>
        <taxon>Debaryomycetaceae</taxon>
        <taxon>Diutina</taxon>
    </lineage>
</organism>
<feature type="region of interest" description="Disordered" evidence="1">
    <location>
        <begin position="220"/>
        <end position="269"/>
    </location>
</feature>
<protein>
    <submittedName>
        <fullName evidence="2">Uncharacterized protein</fullName>
    </submittedName>
</protein>
<dbReference type="Proteomes" id="UP000449547">
    <property type="component" value="Unassembled WGS sequence"/>
</dbReference>
<evidence type="ECO:0000313" key="2">
    <source>
        <dbReference type="EMBL" id="KAA8897129.1"/>
    </source>
</evidence>
<dbReference type="RefSeq" id="XP_034009786.1">
    <property type="nucleotide sequence ID" value="XM_034158336.1"/>
</dbReference>
<dbReference type="VEuPathDB" id="FungiDB:DIURU_005362"/>
<reference evidence="2 3" key="1">
    <citation type="submission" date="2019-07" db="EMBL/GenBank/DDBJ databases">
        <title>Genome assembly of two rare yeast pathogens: Diutina rugosa and Trichomonascus ciferrii.</title>
        <authorList>
            <person name="Mixao V."/>
            <person name="Saus E."/>
            <person name="Hansen A."/>
            <person name="Lass-Flor C."/>
            <person name="Gabaldon T."/>
        </authorList>
    </citation>
    <scope>NUCLEOTIDE SEQUENCE [LARGE SCALE GENOMIC DNA]</scope>
    <source>
        <strain evidence="2 3">CBS 613</strain>
    </source>
</reference>
<evidence type="ECO:0000313" key="3">
    <source>
        <dbReference type="Proteomes" id="UP000449547"/>
    </source>
</evidence>
<accession>A0A642UDF2</accession>
<evidence type="ECO:0000256" key="1">
    <source>
        <dbReference type="SAM" id="MobiDB-lite"/>
    </source>
</evidence>
<dbReference type="AlphaFoldDB" id="A0A642UDF2"/>
<dbReference type="GeneID" id="54784013"/>
<keyword evidence="3" id="KW-1185">Reference proteome</keyword>
<name>A0A642UDF2_DIURU</name>
<sequence>MSSPVSIDLVHDQFADVVYIPGTVGNHSLQLAIDVHSDMTVLLSTNTTCPEENGGYCPFPISYVPQSGDTLLVGNSSIPFAIANTTTTSTDRFSPAELASQLKQLSKVANDTYAVTNRSVIVAPSLEGYNHFPSEVYVNDKKYDNITLDYTVSGIGIDGDVQLKCGDSIKVGSAQFEVPSYGDCDVKRFNQSEGLTLGWDALAHLNVVFEGSSPKYYKASTDDTADTSDNNGDGKAQSTSAGGDQAIVTQSKSSTGSASETGKDAKSTENAANGLSASILLIAALLL</sequence>
<dbReference type="EMBL" id="SWFT01000159">
    <property type="protein sequence ID" value="KAA8897129.1"/>
    <property type="molecule type" value="Genomic_DNA"/>
</dbReference>
<feature type="compositionally biased region" description="Polar residues" evidence="1">
    <location>
        <begin position="236"/>
        <end position="260"/>
    </location>
</feature>